<comment type="subcellular location">
    <subcellularLocation>
        <location evidence="1">Membrane</location>
        <topology evidence="1">Multi-pass membrane protein</topology>
    </subcellularLocation>
</comment>
<dbReference type="EMBL" id="CP019336">
    <property type="protein sequence ID" value="AUC23527.1"/>
    <property type="molecule type" value="Genomic_DNA"/>
</dbReference>
<gene>
    <name evidence="7" type="ORF">BTO15_16100</name>
</gene>
<feature type="transmembrane region" description="Helical" evidence="6">
    <location>
        <begin position="281"/>
        <end position="304"/>
    </location>
</feature>
<evidence type="ECO:0000313" key="7">
    <source>
        <dbReference type="EMBL" id="AUC23527.1"/>
    </source>
</evidence>
<feature type="transmembrane region" description="Helical" evidence="6">
    <location>
        <begin position="316"/>
        <end position="337"/>
    </location>
</feature>
<feature type="transmembrane region" description="Helical" evidence="6">
    <location>
        <begin position="106"/>
        <end position="129"/>
    </location>
</feature>
<dbReference type="Pfam" id="PF07690">
    <property type="entry name" value="MFS_1"/>
    <property type="match status" value="1"/>
</dbReference>
<feature type="transmembrane region" description="Helical" evidence="6">
    <location>
        <begin position="83"/>
        <end position="100"/>
    </location>
</feature>
<keyword evidence="3 6" id="KW-0812">Transmembrane</keyword>
<protein>
    <submittedName>
        <fullName evidence="7">MFS transporter</fullName>
    </submittedName>
</protein>
<evidence type="ECO:0000256" key="4">
    <source>
        <dbReference type="ARBA" id="ARBA00022989"/>
    </source>
</evidence>
<dbReference type="Proteomes" id="UP000232721">
    <property type="component" value="Chromosome"/>
</dbReference>
<feature type="transmembrane region" description="Helical" evidence="6">
    <location>
        <begin position="141"/>
        <end position="161"/>
    </location>
</feature>
<dbReference type="InterPro" id="IPR036259">
    <property type="entry name" value="MFS_trans_sf"/>
</dbReference>
<proteinExistence type="predicted"/>
<keyword evidence="4 6" id="KW-1133">Transmembrane helix</keyword>
<feature type="transmembrane region" description="Helical" evidence="6">
    <location>
        <begin position="54"/>
        <end position="71"/>
    </location>
</feature>
<name>A0ABN5F7L7_9FLAO</name>
<dbReference type="SUPFAM" id="SSF103473">
    <property type="entry name" value="MFS general substrate transporter"/>
    <property type="match status" value="1"/>
</dbReference>
<dbReference type="Gene3D" id="1.20.1250.20">
    <property type="entry name" value="MFS general substrate transporter like domains"/>
    <property type="match status" value="1"/>
</dbReference>
<feature type="transmembrane region" description="Helical" evidence="6">
    <location>
        <begin position="344"/>
        <end position="365"/>
    </location>
</feature>
<reference evidence="7 8" key="1">
    <citation type="submission" date="2017-02" db="EMBL/GenBank/DDBJ databases">
        <title>Trade-off between light-utilization and light-protection in marine flavobacteria.</title>
        <authorList>
            <person name="Kumagai Y."/>
            <person name="Yoshizawa S."/>
            <person name="Kogure K."/>
            <person name="Iwasaki W."/>
        </authorList>
    </citation>
    <scope>NUCLEOTIDE SEQUENCE [LARGE SCALE GENOMIC DNA]</scope>
    <source>
        <strain evidence="7 8">KCTC 23670</strain>
    </source>
</reference>
<organism evidence="7 8">
    <name type="scientific">Polaribacter sejongensis</name>
    <dbReference type="NCBI Taxonomy" id="985043"/>
    <lineage>
        <taxon>Bacteria</taxon>
        <taxon>Pseudomonadati</taxon>
        <taxon>Bacteroidota</taxon>
        <taxon>Flavobacteriia</taxon>
        <taxon>Flavobacteriales</taxon>
        <taxon>Flavobacteriaceae</taxon>
    </lineage>
</organism>
<feature type="transmembrane region" description="Helical" evidence="6">
    <location>
        <begin position="12"/>
        <end position="34"/>
    </location>
</feature>
<dbReference type="InterPro" id="IPR011701">
    <property type="entry name" value="MFS"/>
</dbReference>
<feature type="transmembrane region" description="Helical" evidence="6">
    <location>
        <begin position="412"/>
        <end position="431"/>
    </location>
</feature>
<dbReference type="PANTHER" id="PTHR42718:SF9">
    <property type="entry name" value="MAJOR FACILITATOR SUPERFAMILY MULTIDRUG TRANSPORTER MFSC"/>
    <property type="match status" value="1"/>
</dbReference>
<evidence type="ECO:0000313" key="8">
    <source>
        <dbReference type="Proteomes" id="UP000232721"/>
    </source>
</evidence>
<feature type="transmembrane region" description="Helical" evidence="6">
    <location>
        <begin position="213"/>
        <end position="234"/>
    </location>
</feature>
<evidence type="ECO:0000256" key="1">
    <source>
        <dbReference type="ARBA" id="ARBA00004141"/>
    </source>
</evidence>
<accession>A0ABN5F7L7</accession>
<evidence type="ECO:0000256" key="6">
    <source>
        <dbReference type="SAM" id="Phobius"/>
    </source>
</evidence>
<dbReference type="PANTHER" id="PTHR42718">
    <property type="entry name" value="MAJOR FACILITATOR SUPERFAMILY MULTIDRUG TRANSPORTER MFSC"/>
    <property type="match status" value="1"/>
</dbReference>
<keyword evidence="8" id="KW-1185">Reference proteome</keyword>
<evidence type="ECO:0000256" key="3">
    <source>
        <dbReference type="ARBA" id="ARBA00022692"/>
    </source>
</evidence>
<feature type="transmembrane region" description="Helical" evidence="6">
    <location>
        <begin position="173"/>
        <end position="193"/>
    </location>
</feature>
<sequence>MSTTYHHSFKSWVPRWLMVLAILLTLVPVTAVLGIYMGGMDSAMSYYAADSYDIKFSIIMFYLGVASGFSLEKTISTKFATKPYFTMCCILFILVNLILYNTQNLILLIVFRFLNGMLALVFVGTSFNLIFQQFHSQRSRVLSYAFLYGTMFGSVPLSYIVDAVLFSNYNFNILFILIIFSCLPGFVLLFVCLKNGVELRKEKTRIKDKVDWVSFVLYAAALTTVTYILCYGQYYNWFKSLHIILTTITFVILLLLFVFRQLKLETPYVDLSIYKHRNFRIGMLMLVAFYITKGDTSVSFGFFANGLNLDVYHKSYVMIINGVGVIFGALLTARFILAGVRIRLIWLTGFASFLFFHIYMIFILGNQAEILDIILPLFFQGFGNGILIVSIVIFYATGVPSEIGFSASVTGVSYRCFTFTLSMALVTFMGLRQGSMHYNNFAEDIVITNPVSALRLQNYKETLLSHGASKLQASAGARKMLGKAVGVQSNLLFARDYYIYLSCFIIFVMLGIALIPHFHYHLRKITDKLTPI</sequence>
<dbReference type="RefSeq" id="WP_208889559.1">
    <property type="nucleotide sequence ID" value="NZ_CP019336.1"/>
</dbReference>
<feature type="transmembrane region" description="Helical" evidence="6">
    <location>
        <begin position="377"/>
        <end position="400"/>
    </location>
</feature>
<feature type="transmembrane region" description="Helical" evidence="6">
    <location>
        <begin position="240"/>
        <end position="260"/>
    </location>
</feature>
<feature type="transmembrane region" description="Helical" evidence="6">
    <location>
        <begin position="497"/>
        <end position="518"/>
    </location>
</feature>
<evidence type="ECO:0000256" key="5">
    <source>
        <dbReference type="ARBA" id="ARBA00023136"/>
    </source>
</evidence>
<evidence type="ECO:0000256" key="2">
    <source>
        <dbReference type="ARBA" id="ARBA00022448"/>
    </source>
</evidence>
<keyword evidence="2" id="KW-0813">Transport</keyword>
<keyword evidence="5 6" id="KW-0472">Membrane</keyword>